<evidence type="ECO:0000313" key="1">
    <source>
        <dbReference type="Proteomes" id="UP000036681"/>
    </source>
</evidence>
<keyword evidence="1" id="KW-1185">Reference proteome</keyword>
<dbReference type="Proteomes" id="UP000036681">
    <property type="component" value="Unplaced"/>
</dbReference>
<proteinExistence type="predicted"/>
<dbReference type="AlphaFoldDB" id="A0A0M3HNS7"/>
<evidence type="ECO:0000313" key="2">
    <source>
        <dbReference type="WBParaSite" id="ALUE_0000340401-mRNA-1"/>
    </source>
</evidence>
<protein>
    <submittedName>
        <fullName evidence="2">Transposase</fullName>
    </submittedName>
</protein>
<dbReference type="WBParaSite" id="ALUE_0000340401-mRNA-1">
    <property type="protein sequence ID" value="ALUE_0000340401-mRNA-1"/>
    <property type="gene ID" value="ALUE_0000340401"/>
</dbReference>
<organism evidence="1 2">
    <name type="scientific">Ascaris lumbricoides</name>
    <name type="common">Giant roundworm</name>
    <dbReference type="NCBI Taxonomy" id="6252"/>
    <lineage>
        <taxon>Eukaryota</taxon>
        <taxon>Metazoa</taxon>
        <taxon>Ecdysozoa</taxon>
        <taxon>Nematoda</taxon>
        <taxon>Chromadorea</taxon>
        <taxon>Rhabditida</taxon>
        <taxon>Spirurina</taxon>
        <taxon>Ascaridomorpha</taxon>
        <taxon>Ascaridoidea</taxon>
        <taxon>Ascarididae</taxon>
        <taxon>Ascaris</taxon>
    </lineage>
</organism>
<name>A0A0M3HNS7_ASCLU</name>
<accession>A0A0M3HNS7</accession>
<sequence>MRVDSEFFTADCFSCAVDNSVAKLVTSLLDSKPFEIFSGQRDIKVNWPELKRARPLAPLLFPNESAPTSWLARAKSVHKVRGTLLNSAIARHLKLG</sequence>
<reference evidence="2" key="1">
    <citation type="submission" date="2017-02" db="UniProtKB">
        <authorList>
            <consortium name="WormBaseParasite"/>
        </authorList>
    </citation>
    <scope>IDENTIFICATION</scope>
</reference>